<accession>A0A139PQ20</accession>
<sequence>MMKKRFENIILVSMICMSILPTNVYAKDNREIEKEFTIDVTNDKNTTVQTSLLKKPSI</sequence>
<dbReference type="Proteomes" id="UP000070458">
    <property type="component" value="Unassembled WGS sequence"/>
</dbReference>
<comment type="caution">
    <text evidence="2">The sequence shown here is derived from an EMBL/GenBank/DDBJ whole genome shotgun (WGS) entry which is preliminary data.</text>
</comment>
<name>A0A139PQ20_STRMT</name>
<feature type="chain" id="PRO_5007488741" evidence="1">
    <location>
        <begin position="27"/>
        <end position="58"/>
    </location>
</feature>
<protein>
    <submittedName>
        <fullName evidence="2">Uncharacterized protein</fullName>
    </submittedName>
</protein>
<feature type="signal peptide" evidence="1">
    <location>
        <begin position="1"/>
        <end position="26"/>
    </location>
</feature>
<dbReference type="PATRIC" id="fig|28037.233.peg.1446"/>
<reference evidence="2 3" key="1">
    <citation type="submission" date="2016-01" db="EMBL/GenBank/DDBJ databases">
        <title>Highly variable Streptococcus oralis are common among viridans streptococci isolated from primates.</title>
        <authorList>
            <person name="Denapaite D."/>
            <person name="Rieger M."/>
            <person name="Koendgen S."/>
            <person name="Brueckner R."/>
            <person name="Ochigava I."/>
            <person name="Kappeler P."/>
            <person name="Maetz-Rensing K."/>
            <person name="Leendertz F."/>
            <person name="Hakenbeck R."/>
        </authorList>
    </citation>
    <scope>NUCLEOTIDE SEQUENCE [LARGE SCALE GENOMIC DNA]</scope>
    <source>
        <strain evidence="2 3">DD26</strain>
    </source>
</reference>
<evidence type="ECO:0000256" key="1">
    <source>
        <dbReference type="SAM" id="SignalP"/>
    </source>
</evidence>
<proteinExistence type="predicted"/>
<evidence type="ECO:0000313" key="2">
    <source>
        <dbReference type="EMBL" id="KXT92408.1"/>
    </source>
</evidence>
<organism evidence="2 3">
    <name type="scientific">Streptococcus mitis</name>
    <dbReference type="NCBI Taxonomy" id="28037"/>
    <lineage>
        <taxon>Bacteria</taxon>
        <taxon>Bacillati</taxon>
        <taxon>Bacillota</taxon>
        <taxon>Bacilli</taxon>
        <taxon>Lactobacillales</taxon>
        <taxon>Streptococcaceae</taxon>
        <taxon>Streptococcus</taxon>
        <taxon>Streptococcus mitis group</taxon>
    </lineage>
</organism>
<gene>
    <name evidence="2" type="ORF">SMIDD26_01233</name>
</gene>
<evidence type="ECO:0000313" key="3">
    <source>
        <dbReference type="Proteomes" id="UP000070458"/>
    </source>
</evidence>
<keyword evidence="1" id="KW-0732">Signal</keyword>
<dbReference type="EMBL" id="LQOD01000290">
    <property type="protein sequence ID" value="KXT92408.1"/>
    <property type="molecule type" value="Genomic_DNA"/>
</dbReference>
<dbReference type="AlphaFoldDB" id="A0A139PQ20"/>